<comment type="caution">
    <text evidence="1">The sequence shown here is derived from an EMBL/GenBank/DDBJ whole genome shotgun (WGS) entry which is preliminary data.</text>
</comment>
<dbReference type="EMBL" id="QRDZ01000063">
    <property type="protein sequence ID" value="RED51782.1"/>
    <property type="molecule type" value="Genomic_DNA"/>
</dbReference>
<protein>
    <submittedName>
        <fullName evidence="1">Uncharacterized protein</fullName>
    </submittedName>
</protein>
<evidence type="ECO:0000313" key="1">
    <source>
        <dbReference type="EMBL" id="RED51782.1"/>
    </source>
</evidence>
<evidence type="ECO:0000313" key="2">
    <source>
        <dbReference type="Proteomes" id="UP000256977"/>
    </source>
</evidence>
<keyword evidence="2" id="KW-1185">Reference proteome</keyword>
<name>A0A3D9HQL6_9BACL</name>
<dbReference type="AlphaFoldDB" id="A0A3D9HQL6"/>
<accession>A0A3D9HQL6</accession>
<proteinExistence type="predicted"/>
<reference evidence="1 2" key="1">
    <citation type="submission" date="2018-07" db="EMBL/GenBank/DDBJ databases">
        <title>Genomic Encyclopedia of Type Strains, Phase III (KMG-III): the genomes of soil and plant-associated and newly described type strains.</title>
        <authorList>
            <person name="Whitman W."/>
        </authorList>
    </citation>
    <scope>NUCLEOTIDE SEQUENCE [LARGE SCALE GENOMIC DNA]</scope>
    <source>
        <strain evidence="1 2">CECT 7287</strain>
    </source>
</reference>
<sequence length="413" mass="47704">MSTDREQTLSHVDYNLNKDDIIDAKKIEPYYKMFGVFNLKDPKMTTLVLAAARTISRQGGILTRSELDGLLNYMQKSTRNKVIKNLLKYEWVIFNGIDYQMPGRIVSLLTHGLFGSIIRGEMNFAQEILLVGNEADISDLYNLDQETVEKNFDIHMSQLKDIRDKIERMIQKRSKKDIREIIQTSPTILNAIDELRKKMRRRSDFSGSFQKRNEFYEVCGQITALVAQTLDTARENLLQDVSAIGKYFDPEKMEEFLKEASFDYLANLAIKYFSAPKQTPQISEETVVYKTKSFFMQVPGETIEVPPPPVIEFEEEEIIFERKDNPLELLYHELVFKLKERQSAPLDEVLFTESDSFGIAMYRTGQTVKLISNLQAPDIAKVEILGLDVKDNMKLLNNGPVEEITESYLWRGK</sequence>
<dbReference type="Proteomes" id="UP000256977">
    <property type="component" value="Unassembled WGS sequence"/>
</dbReference>
<organism evidence="1 2">
    <name type="scientific">Cohnella phaseoli</name>
    <dbReference type="NCBI Taxonomy" id="456490"/>
    <lineage>
        <taxon>Bacteria</taxon>
        <taxon>Bacillati</taxon>
        <taxon>Bacillota</taxon>
        <taxon>Bacilli</taxon>
        <taxon>Bacillales</taxon>
        <taxon>Paenibacillaceae</taxon>
        <taxon>Cohnella</taxon>
    </lineage>
</organism>
<gene>
    <name evidence="1" type="ORF">DFP98_16311</name>
</gene>